<dbReference type="OrthoDB" id="274944at2759"/>
<dbReference type="InterPro" id="IPR017132">
    <property type="entry name" value="Lsm7"/>
</dbReference>
<keyword evidence="13" id="KW-1185">Reference proteome</keyword>
<evidence type="ECO:0000256" key="9">
    <source>
        <dbReference type="SAM" id="MobiDB-lite"/>
    </source>
</evidence>
<evidence type="ECO:0000313" key="11">
    <source>
        <dbReference type="EMBL" id="CCE83616.1"/>
    </source>
</evidence>
<evidence type="ECO:0000256" key="8">
    <source>
        <dbReference type="ARBA" id="ARBA00023274"/>
    </source>
</evidence>
<accession>G8Y7R7</accession>
<dbReference type="HOGENOM" id="CLU_076902_3_2_1"/>
<dbReference type="GO" id="GO:0000956">
    <property type="term" value="P:nuclear-transcribed mRNA catabolic process"/>
    <property type="evidence" value="ECO:0007669"/>
    <property type="project" value="InterPro"/>
</dbReference>
<dbReference type="GO" id="GO:0097526">
    <property type="term" value="C:spliceosomal tri-snRNP complex"/>
    <property type="evidence" value="ECO:0007669"/>
    <property type="project" value="TreeGrafter"/>
</dbReference>
<dbReference type="InterPro" id="IPR044641">
    <property type="entry name" value="Lsm7/SmG-like"/>
</dbReference>
<dbReference type="EMBL" id="FO082048">
    <property type="protein sequence ID" value="CCE84647.1"/>
    <property type="molecule type" value="Genomic_DNA"/>
</dbReference>
<dbReference type="PANTHER" id="PTHR10553:SF5">
    <property type="entry name" value="U6 SNRNA-ASSOCIATED SM-LIKE PROTEIN LSM7"/>
    <property type="match status" value="1"/>
</dbReference>
<protein>
    <submittedName>
        <fullName evidence="12">Piso0_004200 protein</fullName>
    </submittedName>
</protein>
<dbReference type="FunCoup" id="G8Y7R7">
    <property type="interactions" value="1326"/>
</dbReference>
<reference evidence="13" key="2">
    <citation type="journal article" date="2012" name="G3 (Bethesda)">
        <title>Pichia sorbitophila, an interspecies yeast hybrid reveals early steps of genome resolution following polyploidization.</title>
        <authorList>
            <person name="Leh Louis V."/>
            <person name="Despons L."/>
            <person name="Friedrich A."/>
            <person name="Martin T."/>
            <person name="Durrens P."/>
            <person name="Casaregola S."/>
            <person name="Neuveglise C."/>
            <person name="Fairhead C."/>
            <person name="Marck C."/>
            <person name="Cruz J.A."/>
            <person name="Straub M.L."/>
            <person name="Kugler V."/>
            <person name="Sacerdot C."/>
            <person name="Uzunov Z."/>
            <person name="Thierry A."/>
            <person name="Weiss S."/>
            <person name="Bleykasten C."/>
            <person name="De Montigny J."/>
            <person name="Jacques N."/>
            <person name="Jung P."/>
            <person name="Lemaire M."/>
            <person name="Mallet S."/>
            <person name="Morel G."/>
            <person name="Richard G.F."/>
            <person name="Sarkar A."/>
            <person name="Savel G."/>
            <person name="Schacherer J."/>
            <person name="Seret M.L."/>
            <person name="Talla E."/>
            <person name="Samson G."/>
            <person name="Jubin C."/>
            <person name="Poulain J."/>
            <person name="Vacherie B."/>
            <person name="Barbe V."/>
            <person name="Pelletier E."/>
            <person name="Sherman D.J."/>
            <person name="Westhof E."/>
            <person name="Weissenbach J."/>
            <person name="Baret P.V."/>
            <person name="Wincker P."/>
            <person name="Gaillardin C."/>
            <person name="Dujon B."/>
            <person name="Souciet J.L."/>
        </authorList>
    </citation>
    <scope>NUCLEOTIDE SEQUENCE [LARGE SCALE GENOMIC DNA]</scope>
    <source>
        <strain evidence="13">ATCC MYA-4447 / BCRC 22081 / CBS 7064 / NBRC 10061 / NRRL Y-12695</strain>
    </source>
</reference>
<evidence type="ECO:0000313" key="12">
    <source>
        <dbReference type="EMBL" id="CCE84647.1"/>
    </source>
</evidence>
<dbReference type="GO" id="GO:0071004">
    <property type="term" value="C:U2-type prespliceosome"/>
    <property type="evidence" value="ECO:0007669"/>
    <property type="project" value="TreeGrafter"/>
</dbReference>
<dbReference type="Proteomes" id="UP000005222">
    <property type="component" value="Chromosome L"/>
</dbReference>
<dbReference type="STRING" id="559304.G8Y7R7"/>
<keyword evidence="3" id="KW-0507">mRNA processing</keyword>
<keyword evidence="6" id="KW-0508">mRNA splicing</keyword>
<evidence type="ECO:0000256" key="6">
    <source>
        <dbReference type="ARBA" id="ARBA00023187"/>
    </source>
</evidence>
<evidence type="ECO:0000256" key="4">
    <source>
        <dbReference type="ARBA" id="ARBA00022728"/>
    </source>
</evidence>
<dbReference type="GO" id="GO:0071013">
    <property type="term" value="C:catalytic step 2 spliceosome"/>
    <property type="evidence" value="ECO:0007669"/>
    <property type="project" value="TreeGrafter"/>
</dbReference>
<dbReference type="Pfam" id="PF01423">
    <property type="entry name" value="LSM"/>
    <property type="match status" value="1"/>
</dbReference>
<dbReference type="SUPFAM" id="SSF50182">
    <property type="entry name" value="Sm-like ribonucleoproteins"/>
    <property type="match status" value="1"/>
</dbReference>
<dbReference type="PANTHER" id="PTHR10553">
    <property type="entry name" value="SMALL NUCLEAR RIBONUCLEOPROTEIN"/>
    <property type="match status" value="1"/>
</dbReference>
<evidence type="ECO:0000256" key="3">
    <source>
        <dbReference type="ARBA" id="ARBA00022664"/>
    </source>
</evidence>
<keyword evidence="7" id="KW-0539">Nucleus</keyword>
<dbReference type="InterPro" id="IPR001163">
    <property type="entry name" value="Sm_dom_euk/arc"/>
</dbReference>
<evidence type="ECO:0000256" key="7">
    <source>
        <dbReference type="ARBA" id="ARBA00023242"/>
    </source>
</evidence>
<dbReference type="EMBL" id="FO082049">
    <property type="protein sequence ID" value="CCE83616.1"/>
    <property type="molecule type" value="Genomic_DNA"/>
</dbReference>
<evidence type="ECO:0000313" key="13">
    <source>
        <dbReference type="Proteomes" id="UP000005222"/>
    </source>
</evidence>
<dbReference type="Proteomes" id="UP000005222">
    <property type="component" value="Chromosome K"/>
</dbReference>
<evidence type="ECO:0000256" key="5">
    <source>
        <dbReference type="ARBA" id="ARBA00022884"/>
    </source>
</evidence>
<dbReference type="CDD" id="cd01729">
    <property type="entry name" value="LSm7"/>
    <property type="match status" value="1"/>
</dbReference>
<keyword evidence="8" id="KW-0687">Ribonucleoprotein</keyword>
<dbReference type="InParanoid" id="G8Y7R7"/>
<dbReference type="AlphaFoldDB" id="G8Y7R7"/>
<feature type="region of interest" description="Disordered" evidence="9">
    <location>
        <begin position="1"/>
        <end position="37"/>
    </location>
</feature>
<evidence type="ECO:0000259" key="10">
    <source>
        <dbReference type="PROSITE" id="PS52002"/>
    </source>
</evidence>
<dbReference type="GO" id="GO:0003723">
    <property type="term" value="F:RNA binding"/>
    <property type="evidence" value="ECO:0007669"/>
    <property type="project" value="UniProtKB-KW"/>
</dbReference>
<dbReference type="SMART" id="SM00651">
    <property type="entry name" value="Sm"/>
    <property type="match status" value="1"/>
</dbReference>
<organism evidence="12 13">
    <name type="scientific">Pichia sorbitophila (strain ATCC MYA-4447 / BCRC 22081 / CBS 7064 / NBRC 10061 / NRRL Y-12695)</name>
    <name type="common">Hybrid yeast</name>
    <dbReference type="NCBI Taxonomy" id="559304"/>
    <lineage>
        <taxon>Eukaryota</taxon>
        <taxon>Fungi</taxon>
        <taxon>Dikarya</taxon>
        <taxon>Ascomycota</taxon>
        <taxon>Saccharomycotina</taxon>
        <taxon>Pichiomycetes</taxon>
        <taxon>Debaryomycetaceae</taxon>
        <taxon>Millerozyma</taxon>
    </lineage>
</organism>
<evidence type="ECO:0000256" key="1">
    <source>
        <dbReference type="ARBA" id="ARBA00004123"/>
    </source>
</evidence>
<dbReference type="Gene3D" id="2.30.30.100">
    <property type="match status" value="1"/>
</dbReference>
<dbReference type="GO" id="GO:1990726">
    <property type="term" value="C:Lsm1-7-Pat1 complex"/>
    <property type="evidence" value="ECO:0007669"/>
    <property type="project" value="TreeGrafter"/>
</dbReference>
<dbReference type="GO" id="GO:0005688">
    <property type="term" value="C:U6 snRNP"/>
    <property type="evidence" value="ECO:0007669"/>
    <property type="project" value="TreeGrafter"/>
</dbReference>
<dbReference type="eggNOG" id="KOG1781">
    <property type="taxonomic scope" value="Eukaryota"/>
</dbReference>
<keyword evidence="5" id="KW-0694">RNA-binding</keyword>
<comment type="subcellular location">
    <subcellularLocation>
        <location evidence="1">Nucleus</location>
    </subcellularLocation>
</comment>
<sequence>MDHNSNGGGSHQSGHTNNQRRRHNQSQKPDGPKREAILDLNKYTEKKIRVKFIGGRQIIGELKGFDQLMNLVLKNVEETLRDPEDDHVLTKEKRNYDLVVVRGPSLLTISPLDGSGEIENPFAQSTE</sequence>
<dbReference type="InterPro" id="IPR047575">
    <property type="entry name" value="Sm"/>
</dbReference>
<feature type="compositionally biased region" description="Gly residues" evidence="9">
    <location>
        <begin position="1"/>
        <end position="11"/>
    </location>
</feature>
<proteinExistence type="inferred from homology"/>
<comment type="similarity">
    <text evidence="2">Belongs to the snRNP Sm proteins family.</text>
</comment>
<dbReference type="GO" id="GO:0000398">
    <property type="term" value="P:mRNA splicing, via spliceosome"/>
    <property type="evidence" value="ECO:0007669"/>
    <property type="project" value="InterPro"/>
</dbReference>
<gene>
    <name evidence="12" type="primary">Piso0_004200</name>
    <name evidence="11" type="ORF">GNLVRS01_PISO0K11648g</name>
    <name evidence="12" type="ORF">GNLVRS01_PISO0L11649g</name>
</gene>
<feature type="domain" description="Sm" evidence="10">
    <location>
        <begin position="35"/>
        <end position="115"/>
    </location>
</feature>
<dbReference type="InterPro" id="IPR010920">
    <property type="entry name" value="LSM_dom_sf"/>
</dbReference>
<reference evidence="12" key="1">
    <citation type="submission" date="2011-10" db="EMBL/GenBank/DDBJ databases">
        <authorList>
            <person name="Genoscope - CEA"/>
        </authorList>
    </citation>
    <scope>NUCLEOTIDE SEQUENCE</scope>
</reference>
<dbReference type="PROSITE" id="PS52002">
    <property type="entry name" value="SM"/>
    <property type="match status" value="1"/>
</dbReference>
<name>G8Y7R7_PICSO</name>
<evidence type="ECO:0000256" key="2">
    <source>
        <dbReference type="ARBA" id="ARBA00006850"/>
    </source>
</evidence>
<dbReference type="PIRSF" id="PIRSF037188">
    <property type="entry name" value="U6_snRNA_Lsm7"/>
    <property type="match status" value="1"/>
</dbReference>
<keyword evidence="4" id="KW-0747">Spliceosome</keyword>